<dbReference type="Pfam" id="PF00171">
    <property type="entry name" value="Aldedh"/>
    <property type="match status" value="1"/>
</dbReference>
<dbReference type="PROSITE" id="PS00687">
    <property type="entry name" value="ALDEHYDE_DEHYDR_GLU"/>
    <property type="match status" value="1"/>
</dbReference>
<evidence type="ECO:0000256" key="3">
    <source>
        <dbReference type="ARBA" id="ARBA00024226"/>
    </source>
</evidence>
<dbReference type="CDD" id="cd07138">
    <property type="entry name" value="ALDH_CddD_SSP0762"/>
    <property type="match status" value="1"/>
</dbReference>
<keyword evidence="2" id="KW-0560">Oxidoreductase</keyword>
<evidence type="ECO:0000313" key="6">
    <source>
        <dbReference type="EMBL" id="CAB4905533.1"/>
    </source>
</evidence>
<dbReference type="Gene3D" id="3.40.605.10">
    <property type="entry name" value="Aldehyde Dehydrogenase, Chain A, domain 1"/>
    <property type="match status" value="1"/>
</dbReference>
<comment type="catalytic activity">
    <reaction evidence="4">
        <text>an aldehyde + NAD(+) + H2O = a carboxylate + NADH + 2 H(+)</text>
        <dbReference type="Rhea" id="RHEA:16185"/>
        <dbReference type="ChEBI" id="CHEBI:15377"/>
        <dbReference type="ChEBI" id="CHEBI:15378"/>
        <dbReference type="ChEBI" id="CHEBI:17478"/>
        <dbReference type="ChEBI" id="CHEBI:29067"/>
        <dbReference type="ChEBI" id="CHEBI:57540"/>
        <dbReference type="ChEBI" id="CHEBI:57945"/>
        <dbReference type="EC" id="1.2.1.3"/>
    </reaction>
</comment>
<dbReference type="InterPro" id="IPR016161">
    <property type="entry name" value="Ald_DH/histidinol_DH"/>
</dbReference>
<dbReference type="InterPro" id="IPR016163">
    <property type="entry name" value="Ald_DH_C"/>
</dbReference>
<dbReference type="InterPro" id="IPR015590">
    <property type="entry name" value="Aldehyde_DH_dom"/>
</dbReference>
<dbReference type="EMBL" id="CAFBMR010000008">
    <property type="protein sequence ID" value="CAB4905533.1"/>
    <property type="molecule type" value="Genomic_DNA"/>
</dbReference>
<dbReference type="InterPro" id="IPR029510">
    <property type="entry name" value="Ald_DH_CS_GLU"/>
</dbReference>
<dbReference type="InterPro" id="IPR016162">
    <property type="entry name" value="Ald_DH_N"/>
</dbReference>
<protein>
    <recommendedName>
        <fullName evidence="3">aldehyde dehydrogenase (NAD(+))</fullName>
        <ecNumber evidence="3">1.2.1.3</ecNumber>
    </recommendedName>
</protein>
<name>A0A6J7GMU9_9ZZZZ</name>
<dbReference type="EC" id="1.2.1.3" evidence="3"/>
<reference evidence="6" key="1">
    <citation type="submission" date="2020-05" db="EMBL/GenBank/DDBJ databases">
        <authorList>
            <person name="Chiriac C."/>
            <person name="Salcher M."/>
            <person name="Ghai R."/>
            <person name="Kavagutti S V."/>
        </authorList>
    </citation>
    <scope>NUCLEOTIDE SEQUENCE</scope>
</reference>
<dbReference type="PROSITE" id="PS00070">
    <property type="entry name" value="ALDEHYDE_DEHYDR_CYS"/>
    <property type="match status" value="1"/>
</dbReference>
<dbReference type="SUPFAM" id="SSF53720">
    <property type="entry name" value="ALDH-like"/>
    <property type="match status" value="1"/>
</dbReference>
<evidence type="ECO:0000256" key="4">
    <source>
        <dbReference type="ARBA" id="ARBA00049194"/>
    </source>
</evidence>
<proteinExistence type="inferred from homology"/>
<dbReference type="PANTHER" id="PTHR42804">
    <property type="entry name" value="ALDEHYDE DEHYDROGENASE"/>
    <property type="match status" value="1"/>
</dbReference>
<dbReference type="AlphaFoldDB" id="A0A6J7GMU9"/>
<gene>
    <name evidence="6" type="ORF">UFOPK3610_00395</name>
</gene>
<sequence length="473" mass="49511">MSDRTSVYINGQWTAPAGNGRIAVENPATEQTFAFVPEGTAADVDRAVAAAQDAFPAWSQTSPAYRRDVLQALADGMAARTQEFAETITAEMGAPAGIAAAIQAPLPQTIVRSYVDILENFEWSYEVGNTLVAREAAGVVGAITPWNYPLHQIICKLGPALAAGCTFVLKPSELTPLSAYLLFDVLHELGLPPGVVNLVPGYGSEVGAALAGHPGLDVVSFTGSVASGAKVAEAAAPNITRVTLELGGKSANVILDDADLKLAVKIGIAKAFLNCGQTCTAWTRMLVPSHMYEEALEFAAGFADSYIMGDPTLTTTKLGPLASKAQRDKVRGLIDTAVREGARVVTGGSAAPDDLPVGYYVRPTVLADVRPDSTIAHTEVFGPVLAVMAYDGDDEAVSIANNSDYGLHGGVWSADTDRAMSVARRMRTGSVDINGAAYNPVAPFGGYKKSGYGRELGVAGMDEYLSLKSIGRP</sequence>
<dbReference type="PANTHER" id="PTHR42804:SF1">
    <property type="entry name" value="ALDEHYDE DEHYDROGENASE-RELATED"/>
    <property type="match status" value="1"/>
</dbReference>
<dbReference type="FunFam" id="3.40.309.10:FF:000009">
    <property type="entry name" value="Aldehyde dehydrogenase A"/>
    <property type="match status" value="1"/>
</dbReference>
<evidence type="ECO:0000256" key="2">
    <source>
        <dbReference type="ARBA" id="ARBA00023002"/>
    </source>
</evidence>
<feature type="domain" description="Aldehyde dehydrogenase" evidence="5">
    <location>
        <begin position="13"/>
        <end position="470"/>
    </location>
</feature>
<dbReference type="GO" id="GO:0004029">
    <property type="term" value="F:aldehyde dehydrogenase (NAD+) activity"/>
    <property type="evidence" value="ECO:0007669"/>
    <property type="project" value="UniProtKB-EC"/>
</dbReference>
<comment type="similarity">
    <text evidence="1">Belongs to the aldehyde dehydrogenase family.</text>
</comment>
<dbReference type="Gene3D" id="3.40.309.10">
    <property type="entry name" value="Aldehyde Dehydrogenase, Chain A, domain 2"/>
    <property type="match status" value="1"/>
</dbReference>
<evidence type="ECO:0000256" key="1">
    <source>
        <dbReference type="ARBA" id="ARBA00009986"/>
    </source>
</evidence>
<organism evidence="6">
    <name type="scientific">freshwater metagenome</name>
    <dbReference type="NCBI Taxonomy" id="449393"/>
    <lineage>
        <taxon>unclassified sequences</taxon>
        <taxon>metagenomes</taxon>
        <taxon>ecological metagenomes</taxon>
    </lineage>
</organism>
<accession>A0A6J7GMU9</accession>
<dbReference type="InterPro" id="IPR016160">
    <property type="entry name" value="Ald_DH_CS_CYS"/>
</dbReference>
<dbReference type="FunFam" id="3.40.605.10:FF:000007">
    <property type="entry name" value="NAD/NADP-dependent betaine aldehyde dehydrogenase"/>
    <property type="match status" value="1"/>
</dbReference>
<evidence type="ECO:0000259" key="5">
    <source>
        <dbReference type="Pfam" id="PF00171"/>
    </source>
</evidence>